<dbReference type="Pfam" id="PF00096">
    <property type="entry name" value="zf-C2H2"/>
    <property type="match status" value="1"/>
</dbReference>
<keyword evidence="6" id="KW-0238">DNA-binding</keyword>
<evidence type="ECO:0000256" key="3">
    <source>
        <dbReference type="ARBA" id="ARBA00022737"/>
    </source>
</evidence>
<dbReference type="GO" id="GO:0000978">
    <property type="term" value="F:RNA polymerase II cis-regulatory region sequence-specific DNA binding"/>
    <property type="evidence" value="ECO:0007669"/>
    <property type="project" value="TreeGrafter"/>
</dbReference>
<dbReference type="Gene3D" id="3.30.160.60">
    <property type="entry name" value="Classic Zinc Finger"/>
    <property type="match status" value="2"/>
</dbReference>
<dbReference type="GO" id="GO:0003700">
    <property type="term" value="F:DNA-binding transcription factor activity"/>
    <property type="evidence" value="ECO:0007669"/>
    <property type="project" value="TreeGrafter"/>
</dbReference>
<dbReference type="AlphaFoldDB" id="A0A430L1R1"/>
<feature type="region of interest" description="Disordered" evidence="9">
    <location>
        <begin position="1"/>
        <end position="40"/>
    </location>
</feature>
<feature type="region of interest" description="Disordered" evidence="9">
    <location>
        <begin position="336"/>
        <end position="400"/>
    </location>
</feature>
<keyword evidence="5" id="KW-0862">Zinc</keyword>
<keyword evidence="4 8" id="KW-0863">Zinc-finger</keyword>
<dbReference type="InterPro" id="IPR013087">
    <property type="entry name" value="Znf_C2H2_type"/>
</dbReference>
<dbReference type="GO" id="GO:0005634">
    <property type="term" value="C:nucleus"/>
    <property type="evidence" value="ECO:0007669"/>
    <property type="project" value="UniProtKB-SubCell"/>
</dbReference>
<evidence type="ECO:0000313" key="11">
    <source>
        <dbReference type="EMBL" id="RTE69610.1"/>
    </source>
</evidence>
<comment type="caution">
    <text evidence="11">The sequence shown here is derived from an EMBL/GenBank/DDBJ whole genome shotgun (WGS) entry which is preliminary data.</text>
</comment>
<feature type="domain" description="C2H2-type" evidence="10">
    <location>
        <begin position="477"/>
        <end position="504"/>
    </location>
</feature>
<keyword evidence="12" id="KW-1185">Reference proteome</keyword>
<evidence type="ECO:0000256" key="5">
    <source>
        <dbReference type="ARBA" id="ARBA00022833"/>
    </source>
</evidence>
<dbReference type="PANTHER" id="PTHR24404:SF114">
    <property type="entry name" value="KLUMPFUSS, ISOFORM B-RELATED"/>
    <property type="match status" value="1"/>
</dbReference>
<evidence type="ECO:0000256" key="9">
    <source>
        <dbReference type="SAM" id="MobiDB-lite"/>
    </source>
</evidence>
<dbReference type="PROSITE" id="PS50157">
    <property type="entry name" value="ZINC_FINGER_C2H2_2"/>
    <property type="match status" value="2"/>
</dbReference>
<evidence type="ECO:0000256" key="2">
    <source>
        <dbReference type="ARBA" id="ARBA00022723"/>
    </source>
</evidence>
<evidence type="ECO:0000256" key="7">
    <source>
        <dbReference type="ARBA" id="ARBA00023242"/>
    </source>
</evidence>
<dbReference type="PROSITE" id="PS00028">
    <property type="entry name" value="ZINC_FINGER_C2H2_1"/>
    <property type="match status" value="2"/>
</dbReference>
<dbReference type="EMBL" id="MIKF01000552">
    <property type="protein sequence ID" value="RTE69610.1"/>
    <property type="molecule type" value="Genomic_DNA"/>
</dbReference>
<sequence>MSSLERHGGDYTSTQAPGTFLESFDHSRPQGEFPGIHQPISGSTYFQSPHLYCSSNLTFSDCETVPTGLAYGSGLTHSDANVSTCGWPQMNLQPTTNGYPNSSWNRHCPPASLRTTPGNRRRQKLSCCNQCGKGGFTGSELRKHLKAHALPFKCDFQVCPRKVGFSSRNDLDRHKRTVHKVWSVDGAVFLCPFGTCRQQRKPWPRADNFRAHLGRVHGKQYSASDDLTEYVHRLPSSQDLEDVTGSVFVYVEDQSQYSDGAPLSEINNPSALHGEESRHQVSLPPETHEALPQTSALMSFDRITPNLAPVQEDDGIYPPQTCLNTAASDDQTAGLLSVSPSNLQSSNPIRQELPGSGHGSPGSESRGGTLSMPREQVSQDNQLHTEASGSPGSNNQEPHQSDIEVADADDTVADTIVSGGQVTESSLSSTHEEMVQLLDRIPKHMIEAYLEQDGSIGPKNGLPGRDAFVDKDQNLPHKCQECDKRFARKCELTKHLRRHSKPYGCTFPRCSKRYGSKSDWMRHESTMHYQPDKWKCDHLKPNSTEACGKVHHHRQDFKIHLAKQHCILDSEMIEEKLKFCQKRHNYDMSFWCGFCTETITVNEPQNGWVQRYRHIEDHFRGRGQPPMNIKEWEHEDLSEKEDSSRPHDIA</sequence>
<dbReference type="FunFam" id="3.30.160.60:FF:000446">
    <property type="entry name" value="Zinc finger protein"/>
    <property type="match status" value="1"/>
</dbReference>
<feature type="compositionally biased region" description="Polar residues" evidence="9">
    <location>
        <begin position="338"/>
        <end position="349"/>
    </location>
</feature>
<comment type="subcellular location">
    <subcellularLocation>
        <location evidence="1">Nucleus</location>
    </subcellularLocation>
</comment>
<evidence type="ECO:0000259" key="10">
    <source>
        <dbReference type="PROSITE" id="PS50157"/>
    </source>
</evidence>
<evidence type="ECO:0000256" key="1">
    <source>
        <dbReference type="ARBA" id="ARBA00004123"/>
    </source>
</evidence>
<dbReference type="PANTHER" id="PTHR24404">
    <property type="entry name" value="ZINC FINGER PROTEIN"/>
    <property type="match status" value="1"/>
</dbReference>
<keyword evidence="3" id="KW-0677">Repeat</keyword>
<dbReference type="GO" id="GO:0006357">
    <property type="term" value="P:regulation of transcription by RNA polymerase II"/>
    <property type="evidence" value="ECO:0007669"/>
    <property type="project" value="TreeGrafter"/>
</dbReference>
<keyword evidence="2" id="KW-0479">Metal-binding</keyword>
<dbReference type="Proteomes" id="UP000287124">
    <property type="component" value="Unassembled WGS sequence"/>
</dbReference>
<proteinExistence type="predicted"/>
<name>A0A430L1R1_9HYPO</name>
<feature type="domain" description="C2H2-type" evidence="10">
    <location>
        <begin position="503"/>
        <end position="533"/>
    </location>
</feature>
<accession>A0A430L1R1</accession>
<dbReference type="GO" id="GO:0008270">
    <property type="term" value="F:zinc ion binding"/>
    <property type="evidence" value="ECO:0007669"/>
    <property type="project" value="UniProtKB-KW"/>
</dbReference>
<feature type="region of interest" description="Disordered" evidence="9">
    <location>
        <begin position="259"/>
        <end position="288"/>
    </location>
</feature>
<evidence type="ECO:0000256" key="4">
    <source>
        <dbReference type="ARBA" id="ARBA00022771"/>
    </source>
</evidence>
<feature type="compositionally biased region" description="Polar residues" evidence="9">
    <location>
        <begin position="376"/>
        <end position="398"/>
    </location>
</feature>
<feature type="region of interest" description="Disordered" evidence="9">
    <location>
        <begin position="619"/>
        <end position="650"/>
    </location>
</feature>
<evidence type="ECO:0000313" key="12">
    <source>
        <dbReference type="Proteomes" id="UP000287124"/>
    </source>
</evidence>
<organism evidence="11 12">
    <name type="scientific">Fusarium euwallaceae</name>
    <dbReference type="NCBI Taxonomy" id="1147111"/>
    <lineage>
        <taxon>Eukaryota</taxon>
        <taxon>Fungi</taxon>
        <taxon>Dikarya</taxon>
        <taxon>Ascomycota</taxon>
        <taxon>Pezizomycotina</taxon>
        <taxon>Sordariomycetes</taxon>
        <taxon>Hypocreomycetidae</taxon>
        <taxon>Hypocreales</taxon>
        <taxon>Nectriaceae</taxon>
        <taxon>Fusarium</taxon>
        <taxon>Fusarium solani species complex</taxon>
    </lineage>
</organism>
<feature type="compositionally biased region" description="Basic and acidic residues" evidence="9">
    <location>
        <begin position="630"/>
        <end position="650"/>
    </location>
</feature>
<protein>
    <recommendedName>
        <fullName evidence="10">C2H2-type domain-containing protein</fullName>
    </recommendedName>
</protein>
<evidence type="ECO:0000256" key="8">
    <source>
        <dbReference type="PROSITE-ProRule" id="PRU00042"/>
    </source>
</evidence>
<dbReference type="InterPro" id="IPR036236">
    <property type="entry name" value="Znf_C2H2_sf"/>
</dbReference>
<evidence type="ECO:0000256" key="6">
    <source>
        <dbReference type="ARBA" id="ARBA00023125"/>
    </source>
</evidence>
<dbReference type="InterPro" id="IPR050589">
    <property type="entry name" value="Ikaros_C2H2-ZF"/>
</dbReference>
<keyword evidence="7" id="KW-0539">Nucleus</keyword>
<dbReference type="SUPFAM" id="SSF57667">
    <property type="entry name" value="beta-beta-alpha zinc fingers"/>
    <property type="match status" value="1"/>
</dbReference>
<reference evidence="11 12" key="1">
    <citation type="submission" date="2017-06" db="EMBL/GenBank/DDBJ databases">
        <title>Comparative genomic analysis of Ambrosia Fusariam Clade fungi.</title>
        <authorList>
            <person name="Stajich J.E."/>
            <person name="Carrillo J."/>
            <person name="Kijimoto T."/>
            <person name="Eskalen A."/>
            <person name="O'Donnell K."/>
            <person name="Kasson M."/>
        </authorList>
    </citation>
    <scope>NUCLEOTIDE SEQUENCE [LARGE SCALE GENOMIC DNA]</scope>
    <source>
        <strain evidence="11 12">UCR1854</strain>
    </source>
</reference>
<gene>
    <name evidence="11" type="ORF">BHE90_016009</name>
</gene>
<dbReference type="SMART" id="SM00355">
    <property type="entry name" value="ZnF_C2H2"/>
    <property type="match status" value="5"/>
</dbReference>